<dbReference type="PANTHER" id="PTHR13222:SF1">
    <property type="entry name" value="RB1-INDUCIBLE COILED-COIL PROTEIN 1"/>
    <property type="match status" value="1"/>
</dbReference>
<proteinExistence type="inferred from homology"/>
<name>A0A1E3NLU2_9ASCO</name>
<keyword evidence="5" id="KW-0813">Transport</keyword>
<keyword evidence="5" id="KW-0472">Membrane</keyword>
<feature type="coiled-coil region" evidence="6">
    <location>
        <begin position="825"/>
        <end position="852"/>
    </location>
</feature>
<gene>
    <name evidence="8" type="ORF">PICMEDRAFT_72391</name>
</gene>
<reference evidence="8 9" key="1">
    <citation type="journal article" date="2016" name="Proc. Natl. Acad. Sci. U.S.A.">
        <title>Comparative genomics of biotechnologically important yeasts.</title>
        <authorList>
            <person name="Riley R."/>
            <person name="Haridas S."/>
            <person name="Wolfe K.H."/>
            <person name="Lopes M.R."/>
            <person name="Hittinger C.T."/>
            <person name="Goeker M."/>
            <person name="Salamov A.A."/>
            <person name="Wisecaver J.H."/>
            <person name="Long T.M."/>
            <person name="Calvey C.H."/>
            <person name="Aerts A.L."/>
            <person name="Barry K.W."/>
            <person name="Choi C."/>
            <person name="Clum A."/>
            <person name="Coughlan A.Y."/>
            <person name="Deshpande S."/>
            <person name="Douglass A.P."/>
            <person name="Hanson S.J."/>
            <person name="Klenk H.-P."/>
            <person name="LaButti K.M."/>
            <person name="Lapidus A."/>
            <person name="Lindquist E.A."/>
            <person name="Lipzen A.M."/>
            <person name="Meier-Kolthoff J.P."/>
            <person name="Ohm R.A."/>
            <person name="Otillar R.P."/>
            <person name="Pangilinan J.L."/>
            <person name="Peng Y."/>
            <person name="Rokas A."/>
            <person name="Rosa C.A."/>
            <person name="Scheuner C."/>
            <person name="Sibirny A.A."/>
            <person name="Slot J.C."/>
            <person name="Stielow J.B."/>
            <person name="Sun H."/>
            <person name="Kurtzman C.P."/>
            <person name="Blackwell M."/>
            <person name="Grigoriev I.V."/>
            <person name="Jeffries T.W."/>
        </authorList>
    </citation>
    <scope>NUCLEOTIDE SEQUENCE [LARGE SCALE GENOMIC DNA]</scope>
    <source>
        <strain evidence="8 9">NRRL Y-2026</strain>
    </source>
</reference>
<keyword evidence="5" id="KW-0653">Protein transport</keyword>
<dbReference type="InterPro" id="IPR019460">
    <property type="entry name" value="Atg11_C"/>
</dbReference>
<dbReference type="GO" id="GO:0000045">
    <property type="term" value="P:autophagosome assembly"/>
    <property type="evidence" value="ECO:0007669"/>
    <property type="project" value="UniProtKB-UniRule"/>
</dbReference>
<sequence>MNNSVYNNNNRLFSASIVSTFLKGSTLLDPNRSDTNANPQSSLSIYNAFTGVKVTAPFDIFNNMDSFKVYIAQVLKIDIERLFLLTPFGIKLKFSMIVHEQINEVFAFDRKFFNPMLVRADRKDAIINELLSTIVNDELIFMIKPREPPILNANMDSFIKAIEALTYDSEEIRINSSDLDFDSLRLLLNLLKRNSGWASALLSDMKSALFNNVYYRDYEIVENILRALNSLIQYVSNLFVNLEKEFNAVLDTFNNLKVNSLSDKWESCFGLLEKISFSYTDKSTKQQRTLNLSDLINLDQTIGASKKSKILSKKINKFFGELRSLVENDIIKQKENIINEYESYKALYLKPEWEISERETMIKSKDIFLQLESHVNEMTSDSDRLPSFEELITTSSQLSTYLSQDAIKKIMSLVGQYRSQRDNYVKQITSLANELYEIQHKYSAVREELQKKVVRSMLFGVVQIQLSIRDATKLLNSELASNIELLQNSELQLSLVVDLPLLFGIWVIALLGNIKYGLSLKKISRKSNEVFEMLNYIERNNRTKWHEEFIEGIGVEKADSIFLSDNEYKNKFILENLFQFHLTSDDGGKINSTPTIKRQSSDTSNYLASFNKIIQNFNGFPNKSHQLDTIPSSTTVYNDLLKNSSISYFEGLLTSVTMKDIMDYLKCLENSEYKTSLLNQLKTYMKDMGLDEPIKLNTNKEKSVLYKSGNIDDLGSFDYEDQHYMKIFKKFIKSFESSGVTIELKIGTQKAEKPPVDTGLVRIYEERIQKLENLLHEKRFQQFNNRWSQTNSNTPIVNVVDNSAEEKIVASSSGVLGRKTIKLPPSHYTEKIQQLERENQRLNQEVEELKTSQVGEEITRMKREMEVNFLQVKNYQAKLDDNARNLEEKDKHIEGLQQRIEKLLEENKGLENKNYKLNSDITELNILNKDLLENMSHKENELMSENQLNQKEKNDLKLRIEELLDIKNQYDRVMDKVKDTDGIINNVLSILSFAFNKLRDLSKLVYGDMETFCLILEIMGLLLVDEKNGMEIKRVKGLRYTKKDLFSKKSSIDEVDDDMLFLEVVASDLINDSRSKLEWLPQMEEKLEELKGFSYQSDKVEFGESESVENTNEKLHSSKIKEIEGIFESLNNYDVKLRSVIEVYSEADLEEKYNEFIKHTLIEHDLILGRVHKRFEDVESLARKLQKEKVKLKGEIKSLTKKVSQQLVLRNFQNGDLVLFLKTLVPVTEGANTEDAKKQPWAVFNIGSPNYYLKSSILKDLSKLEEKEWFVGRIKNIEEYAITEENKDSIDKNPFNLNVGTKWYYVETKDDSIV</sequence>
<evidence type="ECO:0000256" key="4">
    <source>
        <dbReference type="ARBA" id="ARBA00023054"/>
    </source>
</evidence>
<dbReference type="PANTHER" id="PTHR13222">
    <property type="entry name" value="RB1-INDUCIBLE COILED-COIL"/>
    <property type="match status" value="1"/>
</dbReference>
<evidence type="ECO:0000256" key="5">
    <source>
        <dbReference type="RuleBase" id="RU367075"/>
    </source>
</evidence>
<dbReference type="GO" id="GO:0019901">
    <property type="term" value="F:protein kinase binding"/>
    <property type="evidence" value="ECO:0007669"/>
    <property type="project" value="TreeGrafter"/>
</dbReference>
<dbReference type="GO" id="GO:0061709">
    <property type="term" value="P:reticulophagy"/>
    <property type="evidence" value="ECO:0007669"/>
    <property type="project" value="TreeGrafter"/>
</dbReference>
<comment type="function">
    <text evidence="5">Involved in cytoplasm to vacuole transport (Cvt), pexophagy, mitophagy and nucleophagy. Recruits mitochondria for their selective degradation via autophagy (mitophagy) during starvation. Works as scaffold proteins that recruit ATG proteins to the pre-autophagosome (PAS), the site of vesicle/autophagosome formation. Required for the Cvt vesicles completion.</text>
</comment>
<organism evidence="8 9">
    <name type="scientific">Pichia membranifaciens NRRL Y-2026</name>
    <dbReference type="NCBI Taxonomy" id="763406"/>
    <lineage>
        <taxon>Eukaryota</taxon>
        <taxon>Fungi</taxon>
        <taxon>Dikarya</taxon>
        <taxon>Ascomycota</taxon>
        <taxon>Saccharomycotina</taxon>
        <taxon>Pichiomycetes</taxon>
        <taxon>Pichiales</taxon>
        <taxon>Pichiaceae</taxon>
        <taxon>Pichia</taxon>
    </lineage>
</organism>
<dbReference type="GO" id="GO:0005774">
    <property type="term" value="C:vacuolar membrane"/>
    <property type="evidence" value="ECO:0007669"/>
    <property type="project" value="UniProtKB-SubCell"/>
</dbReference>
<dbReference type="STRING" id="763406.A0A1E3NLU2"/>
<feature type="coiled-coil region" evidence="6">
    <location>
        <begin position="1175"/>
        <end position="1202"/>
    </location>
</feature>
<keyword evidence="9" id="KW-1185">Reference proteome</keyword>
<dbReference type="Pfam" id="PF10377">
    <property type="entry name" value="ATG11"/>
    <property type="match status" value="1"/>
</dbReference>
<dbReference type="GO" id="GO:1990316">
    <property type="term" value="C:Atg1/ULK1 kinase complex"/>
    <property type="evidence" value="ECO:0007669"/>
    <property type="project" value="TreeGrafter"/>
</dbReference>
<evidence type="ECO:0000256" key="6">
    <source>
        <dbReference type="SAM" id="Coils"/>
    </source>
</evidence>
<dbReference type="GO" id="GO:0060090">
    <property type="term" value="F:molecular adaptor activity"/>
    <property type="evidence" value="ECO:0007669"/>
    <property type="project" value="TreeGrafter"/>
</dbReference>
<comment type="similarity">
    <text evidence="1 5">Belongs to the ATG11 family.</text>
</comment>
<evidence type="ECO:0000313" key="9">
    <source>
        <dbReference type="Proteomes" id="UP000094455"/>
    </source>
</evidence>
<evidence type="ECO:0000256" key="1">
    <source>
        <dbReference type="ARBA" id="ARBA00009729"/>
    </source>
</evidence>
<dbReference type="GO" id="GO:0015031">
    <property type="term" value="P:protein transport"/>
    <property type="evidence" value="ECO:0007669"/>
    <property type="project" value="UniProtKB-KW"/>
</dbReference>
<keyword evidence="4 6" id="KW-0175">Coiled coil</keyword>
<dbReference type="RefSeq" id="XP_019017426.1">
    <property type="nucleotide sequence ID" value="XM_019164187.1"/>
</dbReference>
<dbReference type="EMBL" id="KV454003">
    <property type="protein sequence ID" value="ODQ46313.1"/>
    <property type="molecule type" value="Genomic_DNA"/>
</dbReference>
<dbReference type="OrthoDB" id="447953at2759"/>
<protein>
    <recommendedName>
        <fullName evidence="2 5">Autophagy-related protein 11</fullName>
    </recommendedName>
</protein>
<evidence type="ECO:0000256" key="2">
    <source>
        <dbReference type="ARBA" id="ARBA00013804"/>
    </source>
</evidence>
<accession>A0A1E3NLU2</accession>
<keyword evidence="5" id="KW-0926">Vacuole</keyword>
<evidence type="ECO:0000256" key="3">
    <source>
        <dbReference type="ARBA" id="ARBA00023006"/>
    </source>
</evidence>
<keyword evidence="3 5" id="KW-0072">Autophagy</keyword>
<dbReference type="GO" id="GO:0034517">
    <property type="term" value="P:ribophagy"/>
    <property type="evidence" value="ECO:0007669"/>
    <property type="project" value="TreeGrafter"/>
</dbReference>
<feature type="coiled-coil region" evidence="6">
    <location>
        <begin position="879"/>
        <end position="948"/>
    </location>
</feature>
<comment type="subcellular location">
    <subcellularLocation>
        <location evidence="5">Preautophagosomal structure membrane</location>
        <topology evidence="5">Peripheral membrane protein</topology>
    </subcellularLocation>
    <subcellularLocation>
        <location evidence="5">Vacuole membrane</location>
        <topology evidence="5">Peripheral membrane protein</topology>
    </subcellularLocation>
    <text evidence="5">During pexophagy, accumulates in the vacuolar membrane region, where the peroxisomes contact the vacuole.</text>
</comment>
<evidence type="ECO:0000313" key="8">
    <source>
        <dbReference type="EMBL" id="ODQ46313.1"/>
    </source>
</evidence>
<dbReference type="GO" id="GO:0000422">
    <property type="term" value="P:autophagy of mitochondrion"/>
    <property type="evidence" value="ECO:0007669"/>
    <property type="project" value="TreeGrafter"/>
</dbReference>
<dbReference type="GO" id="GO:1903599">
    <property type="term" value="P:positive regulation of autophagy of mitochondrion"/>
    <property type="evidence" value="ECO:0007669"/>
    <property type="project" value="UniProtKB-UniRule"/>
</dbReference>
<comment type="subunit">
    <text evidence="5">Homodimer.</text>
</comment>
<dbReference type="Proteomes" id="UP000094455">
    <property type="component" value="Unassembled WGS sequence"/>
</dbReference>
<dbReference type="GeneID" id="30180874"/>
<dbReference type="GO" id="GO:0034045">
    <property type="term" value="C:phagophore assembly site membrane"/>
    <property type="evidence" value="ECO:0007669"/>
    <property type="project" value="UniProtKB-SubCell"/>
</dbReference>
<dbReference type="InterPro" id="IPR040040">
    <property type="entry name" value="ATG11"/>
</dbReference>
<evidence type="ECO:0000259" key="7">
    <source>
        <dbReference type="Pfam" id="PF10377"/>
    </source>
</evidence>
<feature type="domain" description="Autophagy-related protein 11 C-terminal" evidence="7">
    <location>
        <begin position="1170"/>
        <end position="1308"/>
    </location>
</feature>
<dbReference type="GO" id="GO:0034727">
    <property type="term" value="P:piecemeal microautophagy of the nucleus"/>
    <property type="evidence" value="ECO:0007669"/>
    <property type="project" value="TreeGrafter"/>
</dbReference>